<dbReference type="Pfam" id="PF08447">
    <property type="entry name" value="PAS_3"/>
    <property type="match status" value="2"/>
</dbReference>
<accession>A0A3B0YEZ5</accession>
<feature type="coiled-coil region" evidence="6">
    <location>
        <begin position="401"/>
        <end position="428"/>
    </location>
</feature>
<dbReference type="InterPro" id="IPR000700">
    <property type="entry name" value="PAS-assoc_C"/>
</dbReference>
<dbReference type="PANTHER" id="PTHR43304">
    <property type="entry name" value="PHYTOCHROME-LIKE PROTEIN CPH1"/>
    <property type="match status" value="1"/>
</dbReference>
<dbReference type="InterPro" id="IPR052162">
    <property type="entry name" value="Sensor_kinase/Photoreceptor"/>
</dbReference>
<feature type="domain" description="PAS" evidence="7">
    <location>
        <begin position="186"/>
        <end position="232"/>
    </location>
</feature>
<dbReference type="PROSITE" id="PS50112">
    <property type="entry name" value="PAS"/>
    <property type="match status" value="2"/>
</dbReference>
<gene>
    <name evidence="9" type="ORF">MNBD_GAMMA15-2545</name>
</gene>
<evidence type="ECO:0000256" key="5">
    <source>
        <dbReference type="ARBA" id="ARBA00022777"/>
    </source>
</evidence>
<protein>
    <recommendedName>
        <fullName evidence="2">histidine kinase</fullName>
        <ecNumber evidence="2">2.7.13.3</ecNumber>
    </recommendedName>
</protein>
<evidence type="ECO:0000256" key="3">
    <source>
        <dbReference type="ARBA" id="ARBA00022553"/>
    </source>
</evidence>
<dbReference type="EMBL" id="UOFN01000112">
    <property type="protein sequence ID" value="VAW79475.1"/>
    <property type="molecule type" value="Genomic_DNA"/>
</dbReference>
<keyword evidence="3" id="KW-0597">Phosphoprotein</keyword>
<keyword evidence="6" id="KW-0175">Coiled coil</keyword>
<dbReference type="Pfam" id="PF07568">
    <property type="entry name" value="HisKA_2"/>
    <property type="match status" value="1"/>
</dbReference>
<evidence type="ECO:0000256" key="1">
    <source>
        <dbReference type="ARBA" id="ARBA00000085"/>
    </source>
</evidence>
<dbReference type="EC" id="2.7.13.3" evidence="2"/>
<dbReference type="PROSITE" id="PS50113">
    <property type="entry name" value="PAC"/>
    <property type="match status" value="2"/>
</dbReference>
<dbReference type="SUPFAM" id="SSF55785">
    <property type="entry name" value="PYP-like sensor domain (PAS domain)"/>
    <property type="match status" value="2"/>
</dbReference>
<reference evidence="9" key="1">
    <citation type="submission" date="2018-06" db="EMBL/GenBank/DDBJ databases">
        <authorList>
            <person name="Zhirakovskaya E."/>
        </authorList>
    </citation>
    <scope>NUCLEOTIDE SEQUENCE</scope>
</reference>
<dbReference type="InterPro" id="IPR036890">
    <property type="entry name" value="HATPase_C_sf"/>
</dbReference>
<proteinExistence type="predicted"/>
<dbReference type="Gene3D" id="3.30.450.20">
    <property type="entry name" value="PAS domain"/>
    <property type="match status" value="2"/>
</dbReference>
<comment type="catalytic activity">
    <reaction evidence="1">
        <text>ATP + protein L-histidine = ADP + protein N-phospho-L-histidine.</text>
        <dbReference type="EC" id="2.7.13.3"/>
    </reaction>
</comment>
<feature type="domain" description="PAS" evidence="7">
    <location>
        <begin position="288"/>
        <end position="361"/>
    </location>
</feature>
<evidence type="ECO:0000313" key="9">
    <source>
        <dbReference type="EMBL" id="VAW79475.1"/>
    </source>
</evidence>
<dbReference type="SMART" id="SM00086">
    <property type="entry name" value="PAC"/>
    <property type="match status" value="2"/>
</dbReference>
<dbReference type="InterPro" id="IPR000014">
    <property type="entry name" value="PAS"/>
</dbReference>
<keyword evidence="4" id="KW-0808">Transferase</keyword>
<dbReference type="Gene3D" id="2.10.70.100">
    <property type="match status" value="1"/>
</dbReference>
<keyword evidence="5" id="KW-0418">Kinase</keyword>
<dbReference type="NCBIfam" id="TIGR00229">
    <property type="entry name" value="sensory_box"/>
    <property type="match status" value="2"/>
</dbReference>
<organism evidence="9">
    <name type="scientific">hydrothermal vent metagenome</name>
    <dbReference type="NCBI Taxonomy" id="652676"/>
    <lineage>
        <taxon>unclassified sequences</taxon>
        <taxon>metagenomes</taxon>
        <taxon>ecological metagenomes</taxon>
    </lineage>
</organism>
<feature type="domain" description="PAC" evidence="8">
    <location>
        <begin position="235"/>
        <end position="287"/>
    </location>
</feature>
<sequence>MNHWCGNTSAATRDLAVRVLGSDGSPKAISQLLQHLVLLFNANRACFFNLHPFDGYQEWVPAQAGAGQGDATPSRTLLDAIKLIDWGTVTSGDSAIQSQNSAGLLLIPVVYRNHCVACLGVEAATVDEAWPRATVDLLATTALMLGEVLEHRKTDHSLSDVCERLDLTGQLSNIGMWDWNTLTGELYWSDTHASLFGLPADTNPSYEQFMDSVHPEDRDDVEEAIRLCIDEDIPYCHEHRIVRPDGKTCWMLGTGGVLRHDNGKVHRMVGVVQDITARKMTEQALQGSQQLLRQFGESIKDVVFIRDIHPARFVFINAAYESLWGDSISELYKDPLRFVKFIHPDDLPDVRKNMARLEQGTAIRHEYRLVRQDHSERWVRVDAFPVRDEEGKVFRIAGLAEDITDQRNKEAQRKISEYRQRNALVREVHHRIKNNLQGILGLLRQELGEHPALESTMENAISKVRSIAIIHGLQSQGAHGEIYLCEIVEAIVLAVRDIQGKSINLKLKVSVDPPLKILPEEAVPVALILNELLTNAIKHAGHSEKDSGTHVEFITQQDRGVIKICNSAPSAVNDFDMEGGKGLGTGLELIRSLLPHAGANLDIRYVEAANQVEARFALTAPIIVAADRNDRLPVFGKMKMTV</sequence>
<evidence type="ECO:0000259" key="7">
    <source>
        <dbReference type="PROSITE" id="PS50112"/>
    </source>
</evidence>
<dbReference type="InterPro" id="IPR001610">
    <property type="entry name" value="PAC"/>
</dbReference>
<dbReference type="InterPro" id="IPR035965">
    <property type="entry name" value="PAS-like_dom_sf"/>
</dbReference>
<dbReference type="GO" id="GO:0004673">
    <property type="term" value="F:protein histidine kinase activity"/>
    <property type="evidence" value="ECO:0007669"/>
    <property type="project" value="UniProtKB-EC"/>
</dbReference>
<dbReference type="Gene3D" id="3.30.565.10">
    <property type="entry name" value="Histidine kinase-like ATPase, C-terminal domain"/>
    <property type="match status" value="1"/>
</dbReference>
<dbReference type="InterPro" id="IPR013655">
    <property type="entry name" value="PAS_fold_3"/>
</dbReference>
<dbReference type="CDD" id="cd00130">
    <property type="entry name" value="PAS"/>
    <property type="match status" value="2"/>
</dbReference>
<dbReference type="AlphaFoldDB" id="A0A3B0YEZ5"/>
<dbReference type="InterPro" id="IPR011495">
    <property type="entry name" value="Sig_transdc_His_kin_sub2_dim/P"/>
</dbReference>
<dbReference type="SUPFAM" id="SSF55874">
    <property type="entry name" value="ATPase domain of HSP90 chaperone/DNA topoisomerase II/histidine kinase"/>
    <property type="match status" value="1"/>
</dbReference>
<dbReference type="SMART" id="SM00091">
    <property type="entry name" value="PAS"/>
    <property type="match status" value="2"/>
</dbReference>
<feature type="domain" description="PAC" evidence="8">
    <location>
        <begin position="363"/>
        <end position="415"/>
    </location>
</feature>
<evidence type="ECO:0000256" key="6">
    <source>
        <dbReference type="SAM" id="Coils"/>
    </source>
</evidence>
<dbReference type="PANTHER" id="PTHR43304:SF1">
    <property type="entry name" value="PAC DOMAIN-CONTAINING PROTEIN"/>
    <property type="match status" value="1"/>
</dbReference>
<evidence type="ECO:0000256" key="2">
    <source>
        <dbReference type="ARBA" id="ARBA00012438"/>
    </source>
</evidence>
<evidence type="ECO:0000256" key="4">
    <source>
        <dbReference type="ARBA" id="ARBA00022679"/>
    </source>
</evidence>
<name>A0A3B0YEZ5_9ZZZZ</name>
<evidence type="ECO:0000259" key="8">
    <source>
        <dbReference type="PROSITE" id="PS50113"/>
    </source>
</evidence>